<evidence type="ECO:0000256" key="1">
    <source>
        <dbReference type="ARBA" id="ARBA00010592"/>
    </source>
</evidence>
<dbReference type="Gene3D" id="2.30.30.30">
    <property type="match status" value="1"/>
</dbReference>
<dbReference type="PANTHER" id="PTHR10715:SF0">
    <property type="entry name" value="LARGE RIBOSOMAL SUBUNIT PROTEIN EL6"/>
    <property type="match status" value="1"/>
</dbReference>
<dbReference type="GO" id="GO:0003723">
    <property type="term" value="F:RNA binding"/>
    <property type="evidence" value="ECO:0007669"/>
    <property type="project" value="TreeGrafter"/>
</dbReference>
<dbReference type="GO" id="GO:0022625">
    <property type="term" value="C:cytosolic large ribosomal subunit"/>
    <property type="evidence" value="ECO:0007669"/>
    <property type="project" value="TreeGrafter"/>
</dbReference>
<dbReference type="InterPro" id="IPR000915">
    <property type="entry name" value="60S_ribosomal_eL6"/>
</dbReference>
<dbReference type="InterPro" id="IPR041997">
    <property type="entry name" value="Ribosomal_eL6_KOW"/>
</dbReference>
<dbReference type="GO" id="GO:0000027">
    <property type="term" value="P:ribosomal large subunit assembly"/>
    <property type="evidence" value="ECO:0007669"/>
    <property type="project" value="TreeGrafter"/>
</dbReference>
<dbReference type="OrthoDB" id="2436667at2759"/>
<keyword evidence="5" id="KW-1185">Reference proteome</keyword>
<keyword evidence="2 4" id="KW-0689">Ribosomal protein</keyword>
<dbReference type="SUPFAM" id="SSF50104">
    <property type="entry name" value="Translation proteins SH3-like domain"/>
    <property type="match status" value="1"/>
</dbReference>
<organism evidence="4 5">
    <name type="scientific">Blyttiomyces helicus</name>
    <dbReference type="NCBI Taxonomy" id="388810"/>
    <lineage>
        <taxon>Eukaryota</taxon>
        <taxon>Fungi</taxon>
        <taxon>Fungi incertae sedis</taxon>
        <taxon>Chytridiomycota</taxon>
        <taxon>Chytridiomycota incertae sedis</taxon>
        <taxon>Chytridiomycetes</taxon>
        <taxon>Chytridiomycetes incertae sedis</taxon>
        <taxon>Blyttiomyces</taxon>
    </lineage>
</organism>
<dbReference type="FunFam" id="2.30.30.30:FF:000014">
    <property type="entry name" value="60S ribosomal protein L6"/>
    <property type="match status" value="1"/>
</dbReference>
<accession>A0A4V1IQA4</accession>
<name>A0A4V1IQA4_9FUNG</name>
<protein>
    <submittedName>
        <fullName evidence="4">Ribosomal protein L6e-domain-containing protein</fullName>
    </submittedName>
</protein>
<dbReference type="CDD" id="cd13156">
    <property type="entry name" value="KOW_RPL6"/>
    <property type="match status" value="1"/>
</dbReference>
<reference evidence="5" key="1">
    <citation type="journal article" date="2018" name="Nat. Microbiol.">
        <title>Leveraging single-cell genomics to expand the fungal tree of life.</title>
        <authorList>
            <person name="Ahrendt S.R."/>
            <person name="Quandt C.A."/>
            <person name="Ciobanu D."/>
            <person name="Clum A."/>
            <person name="Salamov A."/>
            <person name="Andreopoulos B."/>
            <person name="Cheng J.F."/>
            <person name="Woyke T."/>
            <person name="Pelin A."/>
            <person name="Henrissat B."/>
            <person name="Reynolds N.K."/>
            <person name="Benny G.L."/>
            <person name="Smith M.E."/>
            <person name="James T.Y."/>
            <person name="Grigoriev I.V."/>
        </authorList>
    </citation>
    <scope>NUCLEOTIDE SEQUENCE [LARGE SCALE GENOMIC DNA]</scope>
</reference>
<evidence type="ECO:0000256" key="2">
    <source>
        <dbReference type="ARBA" id="ARBA00022980"/>
    </source>
</evidence>
<comment type="similarity">
    <text evidence="1">Belongs to the eukaryotic ribosomal protein eL6 family.</text>
</comment>
<sequence>MAHASEIQTKTKTVGGAKNGGSRVVPVVKAPRFYATEDVVVKKTGRKVAKTAALRKTITPGTVLIVLSGRYRGKRVVFLKQLASGLLLVTGPYAINGVPIRRINQAYVIATSTTVDISGVTVDPKIDDKYFKRAAAGPKAATEEELFAQRNEKKTIDGHRVTDQKALDKQLLAVVKKTPLLKAYLKSSFALSKGVFPHNLKF</sequence>
<gene>
    <name evidence="4" type="ORF">BDK51DRAFT_24439</name>
</gene>
<keyword evidence="3" id="KW-0687">Ribonucleoprotein</keyword>
<dbReference type="GO" id="GO:0002181">
    <property type="term" value="P:cytoplasmic translation"/>
    <property type="evidence" value="ECO:0007669"/>
    <property type="project" value="TreeGrafter"/>
</dbReference>
<dbReference type="Proteomes" id="UP000269721">
    <property type="component" value="Unassembled WGS sequence"/>
</dbReference>
<evidence type="ECO:0000256" key="3">
    <source>
        <dbReference type="ARBA" id="ARBA00023274"/>
    </source>
</evidence>
<dbReference type="EMBL" id="KZ998669">
    <property type="protein sequence ID" value="RKO85867.1"/>
    <property type="molecule type" value="Genomic_DNA"/>
</dbReference>
<dbReference type="AlphaFoldDB" id="A0A4V1IQA4"/>
<dbReference type="Pfam" id="PF01159">
    <property type="entry name" value="Ribosomal_L6e"/>
    <property type="match status" value="1"/>
</dbReference>
<evidence type="ECO:0000313" key="5">
    <source>
        <dbReference type="Proteomes" id="UP000269721"/>
    </source>
</evidence>
<dbReference type="GO" id="GO:0003735">
    <property type="term" value="F:structural constituent of ribosome"/>
    <property type="evidence" value="ECO:0007669"/>
    <property type="project" value="InterPro"/>
</dbReference>
<dbReference type="InterPro" id="IPR014722">
    <property type="entry name" value="Rib_uL2_dom2"/>
</dbReference>
<evidence type="ECO:0000313" key="4">
    <source>
        <dbReference type="EMBL" id="RKO85867.1"/>
    </source>
</evidence>
<proteinExistence type="inferred from homology"/>
<dbReference type="InterPro" id="IPR008991">
    <property type="entry name" value="Translation_prot_SH3-like_sf"/>
</dbReference>
<dbReference type="PANTHER" id="PTHR10715">
    <property type="entry name" value="60S RIBOSOMAL PROTEIN L6"/>
    <property type="match status" value="1"/>
</dbReference>